<feature type="binding site" evidence="3">
    <location>
        <position position="398"/>
    </location>
    <ligand>
        <name>CoA</name>
        <dbReference type="ChEBI" id="CHEBI:57287"/>
    </ligand>
</feature>
<dbReference type="EC" id="3.1.2.1" evidence="6"/>
<feature type="active site" description="5-glutamyl coenzyme A thioester intermediate" evidence="2">
    <location>
        <position position="284"/>
    </location>
</feature>
<keyword evidence="7" id="KW-1185">Reference proteome</keyword>
<feature type="domain" description="Acetyl-CoA hydrolase/transferase C-terminal" evidence="5">
    <location>
        <begin position="313"/>
        <end position="457"/>
    </location>
</feature>
<dbReference type="InterPro" id="IPR017821">
    <property type="entry name" value="Succinate_CoA_transferase"/>
</dbReference>
<dbReference type="RefSeq" id="WP_013564456.1">
    <property type="nucleotide sequence ID" value="NC_014962.1"/>
</dbReference>
<dbReference type="OrthoDB" id="9801795at2"/>
<dbReference type="GO" id="GO:0008775">
    <property type="term" value="F:acetate CoA-transferase activity"/>
    <property type="evidence" value="ECO:0007669"/>
    <property type="project" value="InterPro"/>
</dbReference>
<dbReference type="FunFam" id="3.40.1080.20:FF:000001">
    <property type="entry name" value="Acetyl-CoA hydrolase Ach1"/>
    <property type="match status" value="1"/>
</dbReference>
<dbReference type="Proteomes" id="UP000008631">
    <property type="component" value="Chromosome"/>
</dbReference>
<evidence type="ECO:0000313" key="7">
    <source>
        <dbReference type="Proteomes" id="UP000008631"/>
    </source>
</evidence>
<dbReference type="InterPro" id="IPR003702">
    <property type="entry name" value="ActCoA_hydro_N"/>
</dbReference>
<reference key="1">
    <citation type="submission" date="2010-11" db="EMBL/GenBank/DDBJ databases">
        <title>The complete sequence of chromosome of Isophaera pallida ATCC 43644.</title>
        <authorList>
            <consortium name="US DOE Joint Genome Institute (JGI-PGF)"/>
            <person name="Lucas S."/>
            <person name="Copeland A."/>
            <person name="Lapidus A."/>
            <person name="Bruce D."/>
            <person name="Goodwin L."/>
            <person name="Pitluck S."/>
            <person name="Kyrpides N."/>
            <person name="Mavromatis K."/>
            <person name="Pagani I."/>
            <person name="Ivanova N."/>
            <person name="Saunders E."/>
            <person name="Brettin T."/>
            <person name="Detter J.C."/>
            <person name="Han C."/>
            <person name="Tapia R."/>
            <person name="Land M."/>
            <person name="Hauser L."/>
            <person name="Markowitz V."/>
            <person name="Cheng J.-F."/>
            <person name="Hugenholtz P."/>
            <person name="Woyke T."/>
            <person name="Wu D."/>
            <person name="Eisen J.A."/>
        </authorList>
    </citation>
    <scope>NUCLEOTIDE SEQUENCE</scope>
    <source>
        <strain>ATCC 43644</strain>
    </source>
</reference>
<feature type="domain" description="Acetyl-CoA hydrolase/transferase N-terminal" evidence="4">
    <location>
        <begin position="8"/>
        <end position="211"/>
    </location>
</feature>
<dbReference type="InterPro" id="IPR026888">
    <property type="entry name" value="AcetylCoA_hyd_C"/>
</dbReference>
<evidence type="ECO:0000256" key="3">
    <source>
        <dbReference type="PIRSR" id="PIRSR617821-2"/>
    </source>
</evidence>
<keyword evidence="6" id="KW-0378">Hydrolase</keyword>
<evidence type="ECO:0000259" key="4">
    <source>
        <dbReference type="Pfam" id="PF02550"/>
    </source>
</evidence>
<dbReference type="PANTHER" id="PTHR43609:SF1">
    <property type="entry name" value="ACETYL-COA HYDROLASE"/>
    <property type="match status" value="1"/>
</dbReference>
<dbReference type="Pfam" id="PF02550">
    <property type="entry name" value="AcetylCoA_hydro"/>
    <property type="match status" value="1"/>
</dbReference>
<dbReference type="InterPro" id="IPR046433">
    <property type="entry name" value="ActCoA_hydro"/>
</dbReference>
<evidence type="ECO:0000259" key="5">
    <source>
        <dbReference type="Pfam" id="PF13336"/>
    </source>
</evidence>
<dbReference type="GO" id="GO:0006084">
    <property type="term" value="P:acetyl-CoA metabolic process"/>
    <property type="evidence" value="ECO:0007669"/>
    <property type="project" value="InterPro"/>
</dbReference>
<dbReference type="AlphaFoldDB" id="E8QZN2"/>
<dbReference type="eggNOG" id="COG0427">
    <property type="taxonomic scope" value="Bacteria"/>
</dbReference>
<protein>
    <submittedName>
        <fullName evidence="6">Succinate CoA transferase</fullName>
        <ecNumber evidence="6">3.1.2.1</ecNumber>
    </submittedName>
</protein>
<evidence type="ECO:0000256" key="1">
    <source>
        <dbReference type="ARBA" id="ARBA00009632"/>
    </source>
</evidence>
<feature type="binding site" evidence="3">
    <location>
        <position position="378"/>
    </location>
    <ligand>
        <name>CoA</name>
        <dbReference type="ChEBI" id="CHEBI:57287"/>
    </ligand>
</feature>
<keyword evidence="6" id="KW-0808">Transferase</keyword>
<dbReference type="HOGENOM" id="CLU_019748_3_0_0"/>
<name>E8QZN2_ISOPI</name>
<dbReference type="FunCoup" id="E8QZN2">
    <property type="interactions" value="142"/>
</dbReference>
<dbReference type="InterPro" id="IPR038460">
    <property type="entry name" value="AcetylCoA_hyd_C_sf"/>
</dbReference>
<dbReference type="PANTHER" id="PTHR43609">
    <property type="entry name" value="ACETYL-COA HYDROLASE"/>
    <property type="match status" value="1"/>
</dbReference>
<dbReference type="Pfam" id="PF13336">
    <property type="entry name" value="AcetylCoA_hyd_C"/>
    <property type="match status" value="1"/>
</dbReference>
<feature type="binding site" evidence="3">
    <location>
        <begin position="258"/>
        <end position="262"/>
    </location>
    <ligand>
        <name>CoA</name>
        <dbReference type="ChEBI" id="CHEBI:57287"/>
    </ligand>
</feature>
<dbReference type="NCBIfam" id="TIGR03458">
    <property type="entry name" value="YgfH_subfam"/>
    <property type="match status" value="1"/>
</dbReference>
<dbReference type="GO" id="GO:0006083">
    <property type="term" value="P:acetate metabolic process"/>
    <property type="evidence" value="ECO:0007669"/>
    <property type="project" value="InterPro"/>
</dbReference>
<gene>
    <name evidence="6" type="ordered locus">Isop_1584</name>
</gene>
<dbReference type="SUPFAM" id="SSF100950">
    <property type="entry name" value="NagB/RpiA/CoA transferase-like"/>
    <property type="match status" value="2"/>
</dbReference>
<proteinExistence type="inferred from homology"/>
<dbReference type="Gene3D" id="3.40.1080.10">
    <property type="entry name" value="Glutaconate Coenzyme A-transferase"/>
    <property type="match status" value="1"/>
</dbReference>
<dbReference type="Gene3D" id="3.40.1080.20">
    <property type="entry name" value="Acetyl-CoA hydrolase/transferase C-terminal domain"/>
    <property type="match status" value="1"/>
</dbReference>
<dbReference type="STRING" id="575540.Isop_1584"/>
<dbReference type="GO" id="GO:0003986">
    <property type="term" value="F:acetyl-CoA hydrolase activity"/>
    <property type="evidence" value="ECO:0007669"/>
    <property type="project" value="UniProtKB-EC"/>
</dbReference>
<dbReference type="EMBL" id="CP002353">
    <property type="protein sequence ID" value="ADV62168.1"/>
    <property type="molecule type" value="Genomic_DNA"/>
</dbReference>
<dbReference type="InParanoid" id="E8QZN2"/>
<dbReference type="InterPro" id="IPR037171">
    <property type="entry name" value="NagB/RpiA_transferase-like"/>
</dbReference>
<comment type="similarity">
    <text evidence="1">Belongs to the acetyl-CoA hydrolase/transferase family.</text>
</comment>
<dbReference type="KEGG" id="ipa:Isop_1584"/>
<evidence type="ECO:0000256" key="2">
    <source>
        <dbReference type="PIRSR" id="PIRSR617821-1"/>
    </source>
</evidence>
<feature type="binding site" evidence="3">
    <location>
        <position position="374"/>
    </location>
    <ligand>
        <name>CoA</name>
        <dbReference type="ChEBI" id="CHEBI:57287"/>
    </ligand>
</feature>
<reference evidence="6 7" key="2">
    <citation type="journal article" date="2011" name="Stand. Genomic Sci.">
        <title>Complete genome sequence of Isosphaera pallida type strain (IS1B).</title>
        <authorList>
            <consortium name="US DOE Joint Genome Institute (JGI-PGF)"/>
            <person name="Goker M."/>
            <person name="Cleland D."/>
            <person name="Saunders E."/>
            <person name="Lapidus A."/>
            <person name="Nolan M."/>
            <person name="Lucas S."/>
            <person name="Hammon N."/>
            <person name="Deshpande S."/>
            <person name="Cheng J.F."/>
            <person name="Tapia R."/>
            <person name="Han C."/>
            <person name="Goodwin L."/>
            <person name="Pitluck S."/>
            <person name="Liolios K."/>
            <person name="Pagani I."/>
            <person name="Ivanova N."/>
            <person name="Mavromatis K."/>
            <person name="Pati A."/>
            <person name="Chen A."/>
            <person name="Palaniappan K."/>
            <person name="Land M."/>
            <person name="Hauser L."/>
            <person name="Chang Y.J."/>
            <person name="Jeffries C.D."/>
            <person name="Detter J.C."/>
            <person name="Beck B."/>
            <person name="Woyke T."/>
            <person name="Bristow J."/>
            <person name="Eisen J.A."/>
            <person name="Markowitz V."/>
            <person name="Hugenholtz P."/>
            <person name="Kyrpides N.C."/>
            <person name="Klenk H.P."/>
        </authorList>
    </citation>
    <scope>NUCLEOTIDE SEQUENCE [LARGE SCALE GENOMIC DNA]</scope>
    <source>
        <strain evidence="7">ATCC 43644 / DSM 9630 / IS1B</strain>
    </source>
</reference>
<organism evidence="6 7">
    <name type="scientific">Isosphaera pallida (strain ATCC 43644 / DSM 9630 / IS1B)</name>
    <dbReference type="NCBI Taxonomy" id="575540"/>
    <lineage>
        <taxon>Bacteria</taxon>
        <taxon>Pseudomonadati</taxon>
        <taxon>Planctomycetota</taxon>
        <taxon>Planctomycetia</taxon>
        <taxon>Isosphaerales</taxon>
        <taxon>Isosphaeraceae</taxon>
        <taxon>Isosphaera</taxon>
    </lineage>
</organism>
<accession>E8QZN2</accession>
<evidence type="ECO:0000313" key="6">
    <source>
        <dbReference type="EMBL" id="ADV62168.1"/>
    </source>
</evidence>
<sequence>MSVGTELSAGEAAAMIPHGSTVAFSGFTAAGAAKAVPRALAARAEAEHQAGRPFRLRVLAGASTGASVDETLARANAIAFRAPYQSSKTLRQQINRGEVEFVDMHLSHVAQQLGQGVYGAIDWAVIEATELTHDGKLYPTTSIGLSPTFCDLAARVVVELNQAHHPRLREMADIVTLPPPPHRGVIPIEQPLTKIGRPYIQVDPAKIVGVVRTNEPDEAVDLAPPDEVCRQIARHLVTFLLDQMAQGRLPADLPLQSGVGNVANAVLGELGESPDFPPFLMYTEVYQDALIELMRRGRCLGASASALAVSKAGLRTIYDEIDFFAPRIVLRPQEISNHPAVARQLGVIAMNTALEVDLYGHVNSTHVHGTDLMNGIGGSGDFERNAFLSFFMCPSVAKGGRISAIVPMCSHVDHNEHSVQIVVTEYGLADLRGVAPERRAELLIERCAHPAYRDYLRGYLAGARVGHLRHDLDRAFELHRNLIEHGAMLPGLTLSEAAS</sequence>